<gene>
    <name evidence="6" type="ORF">CcaverHIS019_0401960</name>
</gene>
<evidence type="ECO:0000256" key="3">
    <source>
        <dbReference type="ARBA" id="ARBA00022833"/>
    </source>
</evidence>
<dbReference type="InterPro" id="IPR037274">
    <property type="entry name" value="Znf_CHY_sf"/>
</dbReference>
<dbReference type="GeneID" id="85495246"/>
<evidence type="ECO:0000313" key="7">
    <source>
        <dbReference type="Proteomes" id="UP001233271"/>
    </source>
</evidence>
<keyword evidence="3" id="KW-0862">Zinc</keyword>
<dbReference type="GO" id="GO:0045041">
    <property type="term" value="P:protein import into mitochondrial intermembrane space"/>
    <property type="evidence" value="ECO:0007669"/>
    <property type="project" value="TreeGrafter"/>
</dbReference>
<dbReference type="InterPro" id="IPR052604">
    <property type="entry name" value="Mito_Tim_assembly_helper"/>
</dbReference>
<dbReference type="PANTHER" id="PTHR28082">
    <property type="entry name" value="ZINC FINGER PROTEIN"/>
    <property type="match status" value="1"/>
</dbReference>
<name>A0AA48L3P3_9TREE</name>
<evidence type="ECO:0000256" key="1">
    <source>
        <dbReference type="ARBA" id="ARBA00022723"/>
    </source>
</evidence>
<proteinExistence type="predicted"/>
<feature type="domain" description="CHY-type" evidence="5">
    <location>
        <begin position="1"/>
        <end position="71"/>
    </location>
</feature>
<keyword evidence="2 4" id="KW-0863">Zinc-finger</keyword>
<dbReference type="GO" id="GO:0008270">
    <property type="term" value="F:zinc ion binding"/>
    <property type="evidence" value="ECO:0007669"/>
    <property type="project" value="UniProtKB-KW"/>
</dbReference>
<sequence>MCKHVLNAQVAIRAPCCQKWFDCPECHAEREDHQLRKTFEMVFLCKKCKKAFRKDAREMEESDEYCPHCDNHFVVDAKEPKAMIGVEGEDARVDNRMLKDDREKERDGRSLFSRDTTDRVERFDYSQAFGRQ</sequence>
<reference evidence="6" key="1">
    <citation type="journal article" date="2023" name="BMC Genomics">
        <title>Chromosome-level genome assemblies of Cutaneotrichosporon spp. (Trichosporonales, Basidiomycota) reveal imbalanced evolution between nucleotide sequences and chromosome synteny.</title>
        <authorList>
            <person name="Kobayashi Y."/>
            <person name="Kayamori A."/>
            <person name="Aoki K."/>
            <person name="Shiwa Y."/>
            <person name="Matsutani M."/>
            <person name="Fujita N."/>
            <person name="Sugita T."/>
            <person name="Iwasaki W."/>
            <person name="Tanaka N."/>
            <person name="Takashima M."/>
        </authorList>
    </citation>
    <scope>NUCLEOTIDE SEQUENCE</scope>
    <source>
        <strain evidence="6">HIS019</strain>
    </source>
</reference>
<dbReference type="EMBL" id="AP028215">
    <property type="protein sequence ID" value="BEI91376.1"/>
    <property type="molecule type" value="Genomic_DNA"/>
</dbReference>
<keyword evidence="7" id="KW-1185">Reference proteome</keyword>
<evidence type="ECO:0000256" key="4">
    <source>
        <dbReference type="PROSITE-ProRule" id="PRU00601"/>
    </source>
</evidence>
<protein>
    <recommendedName>
        <fullName evidence="5">CHY-type domain-containing protein</fullName>
    </recommendedName>
</protein>
<accession>A0AA48L3P3</accession>
<organism evidence="6 7">
    <name type="scientific">Cutaneotrichosporon cavernicola</name>
    <dbReference type="NCBI Taxonomy" id="279322"/>
    <lineage>
        <taxon>Eukaryota</taxon>
        <taxon>Fungi</taxon>
        <taxon>Dikarya</taxon>
        <taxon>Basidiomycota</taxon>
        <taxon>Agaricomycotina</taxon>
        <taxon>Tremellomycetes</taxon>
        <taxon>Trichosporonales</taxon>
        <taxon>Trichosporonaceae</taxon>
        <taxon>Cutaneotrichosporon</taxon>
    </lineage>
</organism>
<dbReference type="GO" id="GO:0005758">
    <property type="term" value="C:mitochondrial intermembrane space"/>
    <property type="evidence" value="ECO:0007669"/>
    <property type="project" value="TreeGrafter"/>
</dbReference>
<evidence type="ECO:0000256" key="2">
    <source>
        <dbReference type="ARBA" id="ARBA00022771"/>
    </source>
</evidence>
<evidence type="ECO:0000313" key="6">
    <source>
        <dbReference type="EMBL" id="BEI91376.1"/>
    </source>
</evidence>
<evidence type="ECO:0000259" key="5">
    <source>
        <dbReference type="PROSITE" id="PS51266"/>
    </source>
</evidence>
<dbReference type="AlphaFoldDB" id="A0AA48L3P3"/>
<dbReference type="PANTHER" id="PTHR28082:SF2">
    <property type="entry name" value="CHY-TYPE DOMAIN-CONTAINING PROTEIN"/>
    <property type="match status" value="1"/>
</dbReference>
<dbReference type="Proteomes" id="UP001233271">
    <property type="component" value="Chromosome 4"/>
</dbReference>
<dbReference type="InterPro" id="IPR008913">
    <property type="entry name" value="Znf_CHY"/>
</dbReference>
<keyword evidence="1" id="KW-0479">Metal-binding</keyword>
<dbReference type="SUPFAM" id="SSF161219">
    <property type="entry name" value="CHY zinc finger-like"/>
    <property type="match status" value="1"/>
</dbReference>
<dbReference type="Pfam" id="PF05495">
    <property type="entry name" value="zf-CHY"/>
    <property type="match status" value="1"/>
</dbReference>
<dbReference type="KEGG" id="ccac:CcaHIS019_0401960"/>
<dbReference type="PROSITE" id="PS51266">
    <property type="entry name" value="ZF_CHY"/>
    <property type="match status" value="1"/>
</dbReference>
<dbReference type="RefSeq" id="XP_060456641.1">
    <property type="nucleotide sequence ID" value="XM_060600004.1"/>
</dbReference>